<evidence type="ECO:0000313" key="1">
    <source>
        <dbReference type="EMBL" id="KAI3742808.1"/>
    </source>
</evidence>
<name>A0ACB9D855_9ASTR</name>
<reference evidence="2" key="1">
    <citation type="journal article" date="2022" name="Mol. Ecol. Resour.">
        <title>The genomes of chicory, endive, great burdock and yacon provide insights into Asteraceae palaeo-polyploidization history and plant inulin production.</title>
        <authorList>
            <person name="Fan W."/>
            <person name="Wang S."/>
            <person name="Wang H."/>
            <person name="Wang A."/>
            <person name="Jiang F."/>
            <person name="Liu H."/>
            <person name="Zhao H."/>
            <person name="Xu D."/>
            <person name="Zhang Y."/>
        </authorList>
    </citation>
    <scope>NUCLEOTIDE SEQUENCE [LARGE SCALE GENOMIC DNA]</scope>
    <source>
        <strain evidence="2">cv. Yunnan</strain>
    </source>
</reference>
<dbReference type="Proteomes" id="UP001056120">
    <property type="component" value="Linkage Group LG20"/>
</dbReference>
<keyword evidence="2" id="KW-1185">Reference proteome</keyword>
<proteinExistence type="predicted"/>
<organism evidence="1 2">
    <name type="scientific">Smallanthus sonchifolius</name>
    <dbReference type="NCBI Taxonomy" id="185202"/>
    <lineage>
        <taxon>Eukaryota</taxon>
        <taxon>Viridiplantae</taxon>
        <taxon>Streptophyta</taxon>
        <taxon>Embryophyta</taxon>
        <taxon>Tracheophyta</taxon>
        <taxon>Spermatophyta</taxon>
        <taxon>Magnoliopsida</taxon>
        <taxon>eudicotyledons</taxon>
        <taxon>Gunneridae</taxon>
        <taxon>Pentapetalae</taxon>
        <taxon>asterids</taxon>
        <taxon>campanulids</taxon>
        <taxon>Asterales</taxon>
        <taxon>Asteraceae</taxon>
        <taxon>Asteroideae</taxon>
        <taxon>Heliantheae alliance</taxon>
        <taxon>Millerieae</taxon>
        <taxon>Smallanthus</taxon>
    </lineage>
</organism>
<evidence type="ECO:0000313" key="2">
    <source>
        <dbReference type="Proteomes" id="UP001056120"/>
    </source>
</evidence>
<gene>
    <name evidence="1" type="ORF">L1987_60504</name>
</gene>
<comment type="caution">
    <text evidence="1">The sequence shown here is derived from an EMBL/GenBank/DDBJ whole genome shotgun (WGS) entry which is preliminary data.</text>
</comment>
<sequence length="203" mass="23870">MSLKACLVPITRAFLSSYYDKHQFPPISDDVARLSEQLYSFSADLQDATIPLPQGERYLLEEVESQPPHKIDENMWKNREQIEEIIFLLENSHWPKLLQQQSTPEDVELARLLKQLREKCARLLKIVILPVQEFRTRVQHSYDLYAQDFRGALIRKQRQRSEKNKKAQVDALINSGGSIRDRYALLWQHQMERRRQLAQLGSA</sequence>
<accession>A0ACB9D855</accession>
<dbReference type="EMBL" id="CM042037">
    <property type="protein sequence ID" value="KAI3742808.1"/>
    <property type="molecule type" value="Genomic_DNA"/>
</dbReference>
<reference evidence="1 2" key="2">
    <citation type="journal article" date="2022" name="Mol. Ecol. Resour.">
        <title>The genomes of chicory, endive, great burdock and yacon provide insights into Asteraceae paleo-polyploidization history and plant inulin production.</title>
        <authorList>
            <person name="Fan W."/>
            <person name="Wang S."/>
            <person name="Wang H."/>
            <person name="Wang A."/>
            <person name="Jiang F."/>
            <person name="Liu H."/>
            <person name="Zhao H."/>
            <person name="Xu D."/>
            <person name="Zhang Y."/>
        </authorList>
    </citation>
    <scope>NUCLEOTIDE SEQUENCE [LARGE SCALE GENOMIC DNA]</scope>
    <source>
        <strain evidence="2">cv. Yunnan</strain>
        <tissue evidence="1">Leaves</tissue>
    </source>
</reference>
<protein>
    <submittedName>
        <fullName evidence="1">Uncharacterized protein</fullName>
    </submittedName>
</protein>